<gene>
    <name evidence="2" type="ORF">UR08_10670</name>
</gene>
<dbReference type="EMBL" id="LARY01000002">
    <property type="protein sequence ID" value="RDX01368.1"/>
    <property type="molecule type" value="Genomic_DNA"/>
</dbReference>
<sequence length="81" mass="9730">MDQYFSKQEQLEFLNSYFLSTEEALNILQISKQNFYSLVNRQKLTRIKKGGAVLYYRVEVIERANNQPSLRKKYRPYDNSN</sequence>
<proteinExistence type="predicted"/>
<name>A0A3D8TR84_9LIST</name>
<evidence type="ECO:0000313" key="3">
    <source>
        <dbReference type="Proteomes" id="UP000257055"/>
    </source>
</evidence>
<dbReference type="Pfam" id="PF12728">
    <property type="entry name" value="HTH_17"/>
    <property type="match status" value="1"/>
</dbReference>
<accession>A0A3D8TR84</accession>
<organism evidence="2 3">
    <name type="scientific">Listeria kieliensis</name>
    <dbReference type="NCBI Taxonomy" id="1621700"/>
    <lineage>
        <taxon>Bacteria</taxon>
        <taxon>Bacillati</taxon>
        <taxon>Bacillota</taxon>
        <taxon>Bacilli</taxon>
        <taxon>Bacillales</taxon>
        <taxon>Listeriaceae</taxon>
        <taxon>Listeria</taxon>
    </lineage>
</organism>
<dbReference type="RefSeq" id="WP_115753627.1">
    <property type="nucleotide sequence ID" value="NZ_LARY01000002.1"/>
</dbReference>
<feature type="domain" description="Helix-turn-helix" evidence="1">
    <location>
        <begin position="18"/>
        <end position="67"/>
    </location>
</feature>
<keyword evidence="3" id="KW-1185">Reference proteome</keyword>
<dbReference type="AlphaFoldDB" id="A0A3D8TR84"/>
<evidence type="ECO:0000313" key="2">
    <source>
        <dbReference type="EMBL" id="RDX01368.1"/>
    </source>
</evidence>
<reference evidence="3" key="1">
    <citation type="submission" date="2015-04" db="EMBL/GenBank/DDBJ databases">
        <authorList>
            <person name="Schardt J."/>
            <person name="Mueller-Herbst S."/>
            <person name="Scherer S."/>
            <person name="Huptas C."/>
        </authorList>
    </citation>
    <scope>NUCLEOTIDE SEQUENCE [LARGE SCALE GENOMIC DNA]</scope>
    <source>
        <strain evidence="3">Kiel-L1</strain>
    </source>
</reference>
<dbReference type="Proteomes" id="UP000257055">
    <property type="component" value="Unassembled WGS sequence"/>
</dbReference>
<evidence type="ECO:0000259" key="1">
    <source>
        <dbReference type="Pfam" id="PF12728"/>
    </source>
</evidence>
<dbReference type="InterPro" id="IPR041657">
    <property type="entry name" value="HTH_17"/>
</dbReference>
<comment type="caution">
    <text evidence="2">The sequence shown here is derived from an EMBL/GenBank/DDBJ whole genome shotgun (WGS) entry which is preliminary data.</text>
</comment>
<protein>
    <recommendedName>
        <fullName evidence="1">Helix-turn-helix domain-containing protein</fullName>
    </recommendedName>
</protein>